<feature type="transmembrane region" description="Helical" evidence="7">
    <location>
        <begin position="188"/>
        <end position="212"/>
    </location>
</feature>
<feature type="transmembrane region" description="Helical" evidence="7">
    <location>
        <begin position="366"/>
        <end position="388"/>
    </location>
</feature>
<feature type="transmembrane region" description="Helical" evidence="7">
    <location>
        <begin position="298"/>
        <end position="315"/>
    </location>
</feature>
<feature type="transmembrane region" description="Helical" evidence="7">
    <location>
        <begin position="126"/>
        <end position="147"/>
    </location>
</feature>
<feature type="transmembrane region" description="Helical" evidence="7">
    <location>
        <begin position="31"/>
        <end position="52"/>
    </location>
</feature>
<feature type="transmembrane region" description="Helical" evidence="7">
    <location>
        <begin position="224"/>
        <end position="247"/>
    </location>
</feature>
<keyword evidence="2" id="KW-0813">Transport</keyword>
<keyword evidence="4 7" id="KW-0812">Transmembrane</keyword>
<dbReference type="Proteomes" id="UP001324993">
    <property type="component" value="Chromosome"/>
</dbReference>
<dbReference type="InterPro" id="IPR000515">
    <property type="entry name" value="MetI-like"/>
</dbReference>
<dbReference type="PANTHER" id="PTHR30193">
    <property type="entry name" value="ABC TRANSPORTER PERMEASE PROTEIN"/>
    <property type="match status" value="1"/>
</dbReference>
<sequence>MPIQSDVPPTPVPDAHSKGKIRAKLFQKSKLFVALYLLVLPTTLSLLIFSYYPKIDVFLMSFFRWQPPTVQEFIGLRNFKEAFSDPMFWQSFKLVGILLVANLFKLWPGILAAIALNRVKNDRLRYLIQVCFVIPMIIPAMVFLLIWKNFYDPDFGLVNRFLNLTGGMHLLDWMDTAMPRLSESLAPLQAGIISPIFGGIGGMIILGAFIFAASKRKQHNASRWGDYLTLLAGASILPLFNVFMGIQADPTDFKVLLAAIVVILWMFACACRMQGAWIAWPFLLLGGIGVFWQELWRLPLAMFVALTIFELIRLKKDDYAAGPYFKTIAGLLIGIGVAFIFLGNIWTQPNGQFANGSPAWLGNKDLVIPAILFWGFPWVGTVGVLIYLSGLQNISEDVYEAAQLDGVSPLGMIFKIELPLIMTQVRINLIFMTIGTLTTYEIFLILLGPDGGPGGKGMVPGLYMFSAAFTEGRFGYACALGMVLFVIILLLTIVYQKYVKVEK</sequence>
<feature type="transmembrane region" description="Helical" evidence="7">
    <location>
        <begin position="275"/>
        <end position="292"/>
    </location>
</feature>
<evidence type="ECO:0000256" key="7">
    <source>
        <dbReference type="SAM" id="Phobius"/>
    </source>
</evidence>
<gene>
    <name evidence="9" type="ORF">SH580_17390</name>
</gene>
<dbReference type="InterPro" id="IPR035906">
    <property type="entry name" value="MetI-like_sf"/>
</dbReference>
<reference evidence="9 10" key="1">
    <citation type="submission" date="2023-11" db="EMBL/GenBank/DDBJ databases">
        <title>Coraliomargarita sp. nov., isolated from marine algae.</title>
        <authorList>
            <person name="Lee J.K."/>
            <person name="Baek J.H."/>
            <person name="Kim J.M."/>
            <person name="Choi D.G."/>
            <person name="Jeon C.O."/>
        </authorList>
    </citation>
    <scope>NUCLEOTIDE SEQUENCE [LARGE SCALE GENOMIC DNA]</scope>
    <source>
        <strain evidence="9 10">J2-16</strain>
    </source>
</reference>
<evidence type="ECO:0000256" key="4">
    <source>
        <dbReference type="ARBA" id="ARBA00022692"/>
    </source>
</evidence>
<proteinExistence type="predicted"/>
<feature type="transmembrane region" description="Helical" evidence="7">
    <location>
        <begin position="253"/>
        <end position="270"/>
    </location>
</feature>
<comment type="subcellular location">
    <subcellularLocation>
        <location evidence="1">Cell membrane</location>
        <topology evidence="1">Multi-pass membrane protein</topology>
    </subcellularLocation>
</comment>
<keyword evidence="5 7" id="KW-1133">Transmembrane helix</keyword>
<evidence type="ECO:0000256" key="3">
    <source>
        <dbReference type="ARBA" id="ARBA00022475"/>
    </source>
</evidence>
<evidence type="ECO:0000256" key="6">
    <source>
        <dbReference type="ARBA" id="ARBA00023136"/>
    </source>
</evidence>
<keyword evidence="6 7" id="KW-0472">Membrane</keyword>
<evidence type="ECO:0000256" key="5">
    <source>
        <dbReference type="ARBA" id="ARBA00022989"/>
    </source>
</evidence>
<protein>
    <submittedName>
        <fullName evidence="9">Sugar ABC transporter permease</fullName>
    </submittedName>
</protein>
<feature type="transmembrane region" description="Helical" evidence="7">
    <location>
        <begin position="327"/>
        <end position="346"/>
    </location>
</feature>
<dbReference type="Gene3D" id="1.10.3720.10">
    <property type="entry name" value="MetI-like"/>
    <property type="match status" value="2"/>
</dbReference>
<keyword evidence="10" id="KW-1185">Reference proteome</keyword>
<feature type="transmembrane region" description="Helical" evidence="7">
    <location>
        <begin position="474"/>
        <end position="495"/>
    </location>
</feature>
<accession>A0ABZ0RIW3</accession>
<dbReference type="RefSeq" id="WP_319832092.1">
    <property type="nucleotide sequence ID" value="NZ_CP138858.1"/>
</dbReference>
<dbReference type="SUPFAM" id="SSF161098">
    <property type="entry name" value="MetI-like"/>
    <property type="match status" value="1"/>
</dbReference>
<feature type="transmembrane region" description="Helical" evidence="7">
    <location>
        <begin position="429"/>
        <end position="448"/>
    </location>
</feature>
<dbReference type="EMBL" id="CP138858">
    <property type="protein sequence ID" value="WPJ95199.1"/>
    <property type="molecule type" value="Genomic_DNA"/>
</dbReference>
<evidence type="ECO:0000313" key="9">
    <source>
        <dbReference type="EMBL" id="WPJ95199.1"/>
    </source>
</evidence>
<dbReference type="InterPro" id="IPR051393">
    <property type="entry name" value="ABC_transporter_permease"/>
</dbReference>
<evidence type="ECO:0000259" key="8">
    <source>
        <dbReference type="PROSITE" id="PS50928"/>
    </source>
</evidence>
<dbReference type="CDD" id="cd06261">
    <property type="entry name" value="TM_PBP2"/>
    <property type="match status" value="1"/>
</dbReference>
<feature type="domain" description="ABC transmembrane type-1" evidence="8">
    <location>
        <begin position="91"/>
        <end position="495"/>
    </location>
</feature>
<feature type="transmembrane region" description="Helical" evidence="7">
    <location>
        <begin position="94"/>
        <end position="114"/>
    </location>
</feature>
<evidence type="ECO:0000313" key="10">
    <source>
        <dbReference type="Proteomes" id="UP001324993"/>
    </source>
</evidence>
<dbReference type="PROSITE" id="PS50928">
    <property type="entry name" value="ABC_TM1"/>
    <property type="match status" value="1"/>
</dbReference>
<keyword evidence="3" id="KW-1003">Cell membrane</keyword>
<name>A0ABZ0RIW3_9BACT</name>
<dbReference type="PANTHER" id="PTHR30193:SF37">
    <property type="entry name" value="INNER MEMBRANE ABC TRANSPORTER PERMEASE PROTEIN YCJO"/>
    <property type="match status" value="1"/>
</dbReference>
<evidence type="ECO:0000256" key="2">
    <source>
        <dbReference type="ARBA" id="ARBA00022448"/>
    </source>
</evidence>
<organism evidence="9 10">
    <name type="scientific">Coraliomargarita algicola</name>
    <dbReference type="NCBI Taxonomy" id="3092156"/>
    <lineage>
        <taxon>Bacteria</taxon>
        <taxon>Pseudomonadati</taxon>
        <taxon>Verrucomicrobiota</taxon>
        <taxon>Opitutia</taxon>
        <taxon>Puniceicoccales</taxon>
        <taxon>Coraliomargaritaceae</taxon>
        <taxon>Coraliomargarita</taxon>
    </lineage>
</organism>
<evidence type="ECO:0000256" key="1">
    <source>
        <dbReference type="ARBA" id="ARBA00004651"/>
    </source>
</evidence>